<dbReference type="InterPro" id="IPR020845">
    <property type="entry name" value="AMP-binding_CS"/>
</dbReference>
<evidence type="ECO:0000259" key="9">
    <source>
        <dbReference type="Pfam" id="PF13193"/>
    </source>
</evidence>
<dbReference type="Gene3D" id="3.30.300.30">
    <property type="match status" value="1"/>
</dbReference>
<dbReference type="InterPro" id="IPR025110">
    <property type="entry name" value="AMP-bd_C"/>
</dbReference>
<evidence type="ECO:0000259" key="8">
    <source>
        <dbReference type="Pfam" id="PF00501"/>
    </source>
</evidence>
<evidence type="ECO:0000256" key="2">
    <source>
        <dbReference type="ARBA" id="ARBA00022598"/>
    </source>
</evidence>
<dbReference type="PROSITE" id="PS00455">
    <property type="entry name" value="AMP_BINDING"/>
    <property type="match status" value="1"/>
</dbReference>
<keyword evidence="11" id="KW-1185">Reference proteome</keyword>
<dbReference type="CDD" id="cd12119">
    <property type="entry name" value="ttLC_FACS_AlkK_like"/>
    <property type="match status" value="1"/>
</dbReference>
<dbReference type="Proteomes" id="UP000199118">
    <property type="component" value="Unassembled WGS sequence"/>
</dbReference>
<evidence type="ECO:0000256" key="5">
    <source>
        <dbReference type="ARBA" id="ARBA00051915"/>
    </source>
</evidence>
<dbReference type="EMBL" id="FNMZ01000003">
    <property type="protein sequence ID" value="SDX13297.1"/>
    <property type="molecule type" value="Genomic_DNA"/>
</dbReference>
<dbReference type="Pfam" id="PF00501">
    <property type="entry name" value="AMP-binding"/>
    <property type="match status" value="1"/>
</dbReference>
<dbReference type="STRING" id="356660.SAMN05444336_103395"/>
<dbReference type="NCBIfam" id="NF004837">
    <property type="entry name" value="PRK06187.1"/>
    <property type="match status" value="1"/>
</dbReference>
<dbReference type="SUPFAM" id="SSF56801">
    <property type="entry name" value="Acetyl-CoA synthetase-like"/>
    <property type="match status" value="1"/>
</dbReference>
<evidence type="ECO:0000256" key="4">
    <source>
        <dbReference type="ARBA" id="ARBA00023098"/>
    </source>
</evidence>
<sequence length="544" mass="59465">MLGSMQDYPLRVSTVIDHAAKYHGKRPVRGRSAEGPIVESNWETVHAKAKKCAQALARLGYGRGDAIGVMAWNTVRHMEVWYGVSGCGAILHTLNPRLFAEQLDYIINHADDKVIMVDADLVKLMEALAPRLPKVEKWVILTDRAHMPETTLPNPICYEEMVAEEDGDFEWVTGPETDPCGLCYTSGTTGNPKGVLYSHRSNVLHALTALQPDCLGGSSNDVILPVVPLFHANGWGLAYVSAMSGASLVMPGRDMSAAGLYEMLEQGVTATAAVPTIWLGMLQYLRANNLKFSTLNKVIIGGSSCPRAVIEAFQNDYGARVIHAWGMTETSPLGSVCTFKPEVMALDEAGKLDIQTSVGHPPYGVDLRITDDAENELPWDGKQQGKLWIRGFGVVKRYHNKDEDAALPGSQWFDTGDVATMDPNAYVRITDRSKDVIKSGGEWISSIDLENAAVAHPLVAEAAAIGVAHPKWDERPILVIVPVGDEKPPKEEILALVAEHFAKWQVPDDVIFMDELPHTATGKISKLELRKKLEGIGYHHPEAA</sequence>
<dbReference type="RefSeq" id="WP_092681799.1">
    <property type="nucleotide sequence ID" value="NZ_FNMZ01000003.1"/>
</dbReference>
<evidence type="ECO:0000256" key="1">
    <source>
        <dbReference type="ARBA" id="ARBA00006432"/>
    </source>
</evidence>
<keyword evidence="2" id="KW-0436">Ligase</keyword>
<dbReference type="InterPro" id="IPR042099">
    <property type="entry name" value="ANL_N_sf"/>
</dbReference>
<protein>
    <recommendedName>
        <fullName evidence="7">3-methylmercaptopropionyl-CoA ligase</fullName>
        <ecNumber evidence="6">6.2.1.44</ecNumber>
    </recommendedName>
</protein>
<dbReference type="AlphaFoldDB" id="A0A1H2Z7K0"/>
<keyword evidence="4" id="KW-0443">Lipid metabolism</keyword>
<evidence type="ECO:0000256" key="3">
    <source>
        <dbReference type="ARBA" id="ARBA00022832"/>
    </source>
</evidence>
<gene>
    <name evidence="10" type="ORF">SAMN05444336_103395</name>
</gene>
<feature type="domain" description="AMP-dependent synthetase/ligase" evidence="8">
    <location>
        <begin position="36"/>
        <end position="399"/>
    </location>
</feature>
<evidence type="ECO:0000313" key="11">
    <source>
        <dbReference type="Proteomes" id="UP000199118"/>
    </source>
</evidence>
<dbReference type="InterPro" id="IPR000873">
    <property type="entry name" value="AMP-dep_synth/lig_dom"/>
</dbReference>
<evidence type="ECO:0000256" key="6">
    <source>
        <dbReference type="ARBA" id="ARBA00066616"/>
    </source>
</evidence>
<dbReference type="Gene3D" id="3.40.50.12780">
    <property type="entry name" value="N-terminal domain of ligase-like"/>
    <property type="match status" value="1"/>
</dbReference>
<evidence type="ECO:0000313" key="10">
    <source>
        <dbReference type="EMBL" id="SDX13297.1"/>
    </source>
</evidence>
<dbReference type="PANTHER" id="PTHR43859:SF4">
    <property type="entry name" value="BUTANOATE--COA LIGASE AAE1-RELATED"/>
    <property type="match status" value="1"/>
</dbReference>
<evidence type="ECO:0000256" key="7">
    <source>
        <dbReference type="ARBA" id="ARBA00067668"/>
    </source>
</evidence>
<organism evidence="10 11">
    <name type="scientific">Albimonas donghaensis</name>
    <dbReference type="NCBI Taxonomy" id="356660"/>
    <lineage>
        <taxon>Bacteria</taxon>
        <taxon>Pseudomonadati</taxon>
        <taxon>Pseudomonadota</taxon>
        <taxon>Alphaproteobacteria</taxon>
        <taxon>Rhodobacterales</taxon>
        <taxon>Paracoccaceae</taxon>
        <taxon>Albimonas</taxon>
    </lineage>
</organism>
<name>A0A1H2Z7K0_9RHOB</name>
<dbReference type="OrthoDB" id="9803968at2"/>
<dbReference type="Pfam" id="PF13193">
    <property type="entry name" value="AMP-binding_C"/>
    <property type="match status" value="1"/>
</dbReference>
<dbReference type="GO" id="GO:0006631">
    <property type="term" value="P:fatty acid metabolic process"/>
    <property type="evidence" value="ECO:0007669"/>
    <property type="project" value="UniProtKB-KW"/>
</dbReference>
<comment type="similarity">
    <text evidence="1">Belongs to the ATP-dependent AMP-binding enzyme family.</text>
</comment>
<dbReference type="FunFam" id="3.30.300.30:FF:000008">
    <property type="entry name" value="2,3-dihydroxybenzoate-AMP ligase"/>
    <property type="match status" value="1"/>
</dbReference>
<reference evidence="10 11" key="1">
    <citation type="submission" date="2016-10" db="EMBL/GenBank/DDBJ databases">
        <authorList>
            <person name="de Groot N.N."/>
        </authorList>
    </citation>
    <scope>NUCLEOTIDE SEQUENCE [LARGE SCALE GENOMIC DNA]</scope>
    <source>
        <strain evidence="10 11">DSM 17890</strain>
    </source>
</reference>
<dbReference type="EC" id="6.2.1.44" evidence="6"/>
<comment type="catalytic activity">
    <reaction evidence="5">
        <text>3-(methylsulfanyl)propanoate + ATP + CoA = 3-(methylsulfanyl)propanoyl-CoA + AMP + diphosphate</text>
        <dbReference type="Rhea" id="RHEA:43052"/>
        <dbReference type="ChEBI" id="CHEBI:30616"/>
        <dbReference type="ChEBI" id="CHEBI:33019"/>
        <dbReference type="ChEBI" id="CHEBI:49016"/>
        <dbReference type="ChEBI" id="CHEBI:57287"/>
        <dbReference type="ChEBI" id="CHEBI:82815"/>
        <dbReference type="ChEBI" id="CHEBI:456215"/>
        <dbReference type="EC" id="6.2.1.44"/>
    </reaction>
    <physiologicalReaction direction="left-to-right" evidence="5">
        <dbReference type="Rhea" id="RHEA:43053"/>
    </physiologicalReaction>
</comment>
<accession>A0A1H2Z7K0</accession>
<proteinExistence type="inferred from homology"/>
<dbReference type="GO" id="GO:0016874">
    <property type="term" value="F:ligase activity"/>
    <property type="evidence" value="ECO:0007669"/>
    <property type="project" value="UniProtKB-KW"/>
</dbReference>
<feature type="domain" description="AMP-binding enzyme C-terminal" evidence="9">
    <location>
        <begin position="449"/>
        <end position="523"/>
    </location>
</feature>
<keyword evidence="3" id="KW-0276">Fatty acid metabolism</keyword>
<dbReference type="PANTHER" id="PTHR43859">
    <property type="entry name" value="ACYL-ACTIVATING ENZYME"/>
    <property type="match status" value="1"/>
</dbReference>
<dbReference type="InterPro" id="IPR045851">
    <property type="entry name" value="AMP-bd_C_sf"/>
</dbReference>